<proteinExistence type="inferred from homology"/>
<keyword evidence="1" id="KW-0505">Motor protein</keyword>
<dbReference type="PANTHER" id="PTHR47968:SF9">
    <property type="entry name" value="KINESIN-LIKE PROTEIN KIN-7K, CHLOROPLASTIC ISOFORM X1"/>
    <property type="match status" value="1"/>
</dbReference>
<dbReference type="PROSITE" id="PS50067">
    <property type="entry name" value="KINESIN_MOTOR_2"/>
    <property type="match status" value="1"/>
</dbReference>
<dbReference type="Pfam" id="PF00225">
    <property type="entry name" value="Kinesin"/>
    <property type="match status" value="1"/>
</dbReference>
<evidence type="ECO:0000256" key="3">
    <source>
        <dbReference type="SAM" id="MobiDB-lite"/>
    </source>
</evidence>
<dbReference type="Proteomes" id="UP001237642">
    <property type="component" value="Unassembled WGS sequence"/>
</dbReference>
<reference evidence="5" key="2">
    <citation type="submission" date="2023-05" db="EMBL/GenBank/DDBJ databases">
        <authorList>
            <person name="Schelkunov M.I."/>
        </authorList>
    </citation>
    <scope>NUCLEOTIDE SEQUENCE</scope>
    <source>
        <strain evidence="5">Hsosn_3</strain>
        <tissue evidence="5">Leaf</tissue>
    </source>
</reference>
<dbReference type="GO" id="GO:0003777">
    <property type="term" value="F:microtubule motor activity"/>
    <property type="evidence" value="ECO:0007669"/>
    <property type="project" value="InterPro"/>
</dbReference>
<evidence type="ECO:0000313" key="6">
    <source>
        <dbReference type="Proteomes" id="UP001237642"/>
    </source>
</evidence>
<comment type="caution">
    <text evidence="2">Lacks conserved residue(s) required for the propagation of feature annotation.</text>
</comment>
<reference evidence="5" key="1">
    <citation type="submission" date="2023-02" db="EMBL/GenBank/DDBJ databases">
        <title>Genome of toxic invasive species Heracleum sosnowskyi carries increased number of genes despite the absence of recent whole-genome duplications.</title>
        <authorList>
            <person name="Schelkunov M."/>
            <person name="Shtratnikova V."/>
            <person name="Makarenko M."/>
            <person name="Klepikova A."/>
            <person name="Omelchenko D."/>
            <person name="Novikova G."/>
            <person name="Obukhova E."/>
            <person name="Bogdanov V."/>
            <person name="Penin A."/>
            <person name="Logacheva M."/>
        </authorList>
    </citation>
    <scope>NUCLEOTIDE SEQUENCE</scope>
    <source>
        <strain evidence="5">Hsosn_3</strain>
        <tissue evidence="5">Leaf</tissue>
    </source>
</reference>
<evidence type="ECO:0000256" key="2">
    <source>
        <dbReference type="PROSITE-ProRule" id="PRU00283"/>
    </source>
</evidence>
<dbReference type="GO" id="GO:0005524">
    <property type="term" value="F:ATP binding"/>
    <property type="evidence" value="ECO:0007669"/>
    <property type="project" value="InterPro"/>
</dbReference>
<dbReference type="SUPFAM" id="SSF52540">
    <property type="entry name" value="P-loop containing nucleoside triphosphate hydrolases"/>
    <property type="match status" value="1"/>
</dbReference>
<dbReference type="Gene3D" id="3.30.40.10">
    <property type="entry name" value="Zinc/RING finger domain, C3HC4 (zinc finger)"/>
    <property type="match status" value="1"/>
</dbReference>
<dbReference type="InterPro" id="IPR013083">
    <property type="entry name" value="Znf_RING/FYVE/PHD"/>
</dbReference>
<dbReference type="PANTHER" id="PTHR47968">
    <property type="entry name" value="CENTROMERE PROTEIN E"/>
    <property type="match status" value="1"/>
</dbReference>
<comment type="similarity">
    <text evidence="2">Belongs to the TRAFAC class myosin-kinesin ATPase superfamily. Kinesin family.</text>
</comment>
<dbReference type="SMART" id="SM00129">
    <property type="entry name" value="KISc"/>
    <property type="match status" value="1"/>
</dbReference>
<evidence type="ECO:0000259" key="4">
    <source>
        <dbReference type="PROSITE" id="PS50067"/>
    </source>
</evidence>
<comment type="caution">
    <text evidence="5">The sequence shown here is derived from an EMBL/GenBank/DDBJ whole genome shotgun (WGS) entry which is preliminary data.</text>
</comment>
<dbReference type="EMBL" id="JAUIZM010000003">
    <property type="protein sequence ID" value="KAK1394064.1"/>
    <property type="molecule type" value="Genomic_DNA"/>
</dbReference>
<feature type="region of interest" description="Disordered" evidence="3">
    <location>
        <begin position="1"/>
        <end position="61"/>
    </location>
</feature>
<dbReference type="InterPro" id="IPR001752">
    <property type="entry name" value="Kinesin_motor_dom"/>
</dbReference>
<dbReference type="InterPro" id="IPR027417">
    <property type="entry name" value="P-loop_NTPase"/>
</dbReference>
<dbReference type="InterPro" id="IPR027640">
    <property type="entry name" value="Kinesin-like_fam"/>
</dbReference>
<protein>
    <recommendedName>
        <fullName evidence="4">Kinesin motor domain-containing protein</fullName>
    </recommendedName>
</protein>
<evidence type="ECO:0000313" key="5">
    <source>
        <dbReference type="EMBL" id="KAK1394064.1"/>
    </source>
</evidence>
<keyword evidence="6" id="KW-1185">Reference proteome</keyword>
<organism evidence="5 6">
    <name type="scientific">Heracleum sosnowskyi</name>
    <dbReference type="NCBI Taxonomy" id="360622"/>
    <lineage>
        <taxon>Eukaryota</taxon>
        <taxon>Viridiplantae</taxon>
        <taxon>Streptophyta</taxon>
        <taxon>Embryophyta</taxon>
        <taxon>Tracheophyta</taxon>
        <taxon>Spermatophyta</taxon>
        <taxon>Magnoliopsida</taxon>
        <taxon>eudicotyledons</taxon>
        <taxon>Gunneridae</taxon>
        <taxon>Pentapetalae</taxon>
        <taxon>asterids</taxon>
        <taxon>campanulids</taxon>
        <taxon>Apiales</taxon>
        <taxon>Apiaceae</taxon>
        <taxon>Apioideae</taxon>
        <taxon>apioid superclade</taxon>
        <taxon>Tordylieae</taxon>
        <taxon>Tordyliinae</taxon>
        <taxon>Heracleum</taxon>
    </lineage>
</organism>
<accession>A0AAD8IZD5</accession>
<name>A0AAD8IZD5_9APIA</name>
<dbReference type="GO" id="GO:0007018">
    <property type="term" value="P:microtubule-based movement"/>
    <property type="evidence" value="ECO:0007669"/>
    <property type="project" value="InterPro"/>
</dbReference>
<sequence>MADRNSGSGEAEMSSDGREQELQPIVVGLPAVGAGESAAEVKRKRGRPTRSGQVKAAPPSKKQKEDEDVCFICFDGGSLVLCDRRMGSEHLGKVLSKVISKLGDGKASHVPYRDSKLTRLLQSSLSGHGRVSLICTVTPSSSNSEETRNTLKFAHHTKHIEIQAAQNKGKLYMIMEICRSFDQIFKEHLDGI</sequence>
<dbReference type="GO" id="GO:0008017">
    <property type="term" value="F:microtubule binding"/>
    <property type="evidence" value="ECO:0007669"/>
    <property type="project" value="InterPro"/>
</dbReference>
<feature type="domain" description="Kinesin motor" evidence="4">
    <location>
        <begin position="95"/>
        <end position="160"/>
    </location>
</feature>
<dbReference type="Gene3D" id="1.20.58.1980">
    <property type="match status" value="1"/>
</dbReference>
<gene>
    <name evidence="5" type="ORF">POM88_013120</name>
</gene>
<dbReference type="AlphaFoldDB" id="A0AAD8IZD5"/>
<evidence type="ECO:0000256" key="1">
    <source>
        <dbReference type="ARBA" id="ARBA00023175"/>
    </source>
</evidence>